<reference evidence="8" key="1">
    <citation type="journal article" date="2013" name="Genetics">
        <title>The draft genome and transcriptome of Panagrellus redivivus are shaped by the harsh demands of a free-living lifestyle.</title>
        <authorList>
            <person name="Srinivasan J."/>
            <person name="Dillman A.R."/>
            <person name="Macchietto M.G."/>
            <person name="Heikkinen L."/>
            <person name="Lakso M."/>
            <person name="Fracchia K.M."/>
            <person name="Antoshechkin I."/>
            <person name="Mortazavi A."/>
            <person name="Wong G."/>
            <person name="Sternberg P.W."/>
        </authorList>
    </citation>
    <scope>NUCLEOTIDE SEQUENCE [LARGE SCALE GENOMIC DNA]</scope>
    <source>
        <strain evidence="8">MT8872</strain>
    </source>
</reference>
<keyword evidence="7" id="KW-0732">Signal</keyword>
<dbReference type="InterPro" id="IPR002544">
    <property type="entry name" value="FMRFamid-related_peptide-like"/>
</dbReference>
<feature type="signal peptide" evidence="7">
    <location>
        <begin position="1"/>
        <end position="16"/>
    </location>
</feature>
<evidence type="ECO:0000256" key="5">
    <source>
        <dbReference type="ARBA" id="ARBA00022815"/>
    </source>
</evidence>
<name>A0A7E4W2C3_PANRE</name>
<accession>A0A7E4W2C3</accession>
<evidence type="ECO:0000256" key="7">
    <source>
        <dbReference type="SAM" id="SignalP"/>
    </source>
</evidence>
<protein>
    <submittedName>
        <fullName evidence="9">FMRFamide</fullName>
    </submittedName>
</protein>
<dbReference type="InterPro" id="IPR051041">
    <property type="entry name" value="FMRFamide-related_np"/>
</dbReference>
<organism evidence="8 9">
    <name type="scientific">Panagrellus redivivus</name>
    <name type="common">Microworm</name>
    <dbReference type="NCBI Taxonomy" id="6233"/>
    <lineage>
        <taxon>Eukaryota</taxon>
        <taxon>Metazoa</taxon>
        <taxon>Ecdysozoa</taxon>
        <taxon>Nematoda</taxon>
        <taxon>Chromadorea</taxon>
        <taxon>Rhabditida</taxon>
        <taxon>Tylenchina</taxon>
        <taxon>Panagrolaimomorpha</taxon>
        <taxon>Panagrolaimoidea</taxon>
        <taxon>Panagrolaimidae</taxon>
        <taxon>Panagrellus</taxon>
    </lineage>
</organism>
<keyword evidence="4" id="KW-0165">Cleavage on pair of basic residues</keyword>
<evidence type="ECO:0000256" key="3">
    <source>
        <dbReference type="ARBA" id="ARBA00022525"/>
    </source>
</evidence>
<dbReference type="Proteomes" id="UP000492821">
    <property type="component" value="Unassembled WGS sequence"/>
</dbReference>
<evidence type="ECO:0000256" key="1">
    <source>
        <dbReference type="ARBA" id="ARBA00004613"/>
    </source>
</evidence>
<evidence type="ECO:0000256" key="4">
    <source>
        <dbReference type="ARBA" id="ARBA00022685"/>
    </source>
</evidence>
<evidence type="ECO:0000313" key="9">
    <source>
        <dbReference type="WBParaSite" id="Pan_g5294.t1"/>
    </source>
</evidence>
<evidence type="ECO:0000256" key="6">
    <source>
        <dbReference type="ARBA" id="ARBA00023320"/>
    </source>
</evidence>
<evidence type="ECO:0000313" key="8">
    <source>
        <dbReference type="Proteomes" id="UP000492821"/>
    </source>
</evidence>
<reference evidence="9" key="2">
    <citation type="submission" date="2020-10" db="UniProtKB">
        <authorList>
            <consortium name="WormBaseParasite"/>
        </authorList>
    </citation>
    <scope>IDENTIFICATION</scope>
</reference>
<dbReference type="PANTHER" id="PTHR20986">
    <property type="entry name" value="FMRFAMIDE-RELATED PEPTIDES"/>
    <property type="match status" value="1"/>
</dbReference>
<comment type="similarity">
    <text evidence="2">Belongs to the FARP (FMRFamide related peptide) family.</text>
</comment>
<dbReference type="GO" id="GO:0005576">
    <property type="term" value="C:extracellular region"/>
    <property type="evidence" value="ECO:0007669"/>
    <property type="project" value="UniProtKB-SubCell"/>
</dbReference>
<dbReference type="AlphaFoldDB" id="A0A7E4W2C3"/>
<keyword evidence="5" id="KW-0027">Amidation</keyword>
<dbReference type="WBParaSite" id="Pan_g5294.t1">
    <property type="protein sequence ID" value="Pan_g5294.t1"/>
    <property type="gene ID" value="Pan_g5294"/>
</dbReference>
<keyword evidence="6" id="KW-0527">Neuropeptide</keyword>
<evidence type="ECO:0000256" key="2">
    <source>
        <dbReference type="ARBA" id="ARBA00006356"/>
    </source>
</evidence>
<feature type="chain" id="PRO_5028969084" evidence="7">
    <location>
        <begin position="17"/>
        <end position="160"/>
    </location>
</feature>
<dbReference type="PANTHER" id="PTHR20986:SF14">
    <property type="entry name" value="FMRFAMIDE-LIKE NEUROPEPTIDES 6"/>
    <property type="match status" value="1"/>
</dbReference>
<keyword evidence="8" id="KW-1185">Reference proteome</keyword>
<proteinExistence type="inferred from homology"/>
<dbReference type="GO" id="GO:0007218">
    <property type="term" value="P:neuropeptide signaling pathway"/>
    <property type="evidence" value="ECO:0007669"/>
    <property type="project" value="UniProtKB-KW"/>
</dbReference>
<keyword evidence="3" id="KW-0964">Secreted</keyword>
<sequence>MLAVALLGVFATSVLATEKPAASSDDVDLASICEDFPHLVACEEALMNTLDKMEKRKSAYMRFGRSNGGIEGDEAAINGAMEKRKSAYMRFGKRSGASEAEVVEPEMEKRKSAYMRFGKRKSAYMRFGKRAVEDFEDAPVQNGLLAPAEKRKSAYMRFGK</sequence>
<dbReference type="Pfam" id="PF01581">
    <property type="entry name" value="FARP"/>
    <property type="match status" value="4"/>
</dbReference>
<comment type="subcellular location">
    <subcellularLocation>
        <location evidence="1">Secreted</location>
    </subcellularLocation>
</comment>